<proteinExistence type="predicted"/>
<sequence>MSPLARLPGTQQGRHPQRPADAEQVAAEDVGQEVHSEPEPGETGHRDDHPRPTKAIAPGDR</sequence>
<dbReference type="EMBL" id="SSXH01000231">
    <property type="protein sequence ID" value="THJ74498.1"/>
    <property type="molecule type" value="Genomic_DNA"/>
</dbReference>
<feature type="compositionally biased region" description="Basic and acidic residues" evidence="1">
    <location>
        <begin position="32"/>
        <end position="51"/>
    </location>
</feature>
<comment type="caution">
    <text evidence="2">The sequence shown here is derived from an EMBL/GenBank/DDBJ whole genome shotgun (WGS) entry which is preliminary data.</text>
</comment>
<protein>
    <submittedName>
        <fullName evidence="2">Uncharacterized protein</fullName>
    </submittedName>
</protein>
<reference evidence="2 3" key="1">
    <citation type="submission" date="2019-04" db="EMBL/GenBank/DDBJ databases">
        <title>Draft genome sequences for three unisolated Alnus-infective Frankia Sp+ strains, AgTrS, AiOr and AvVan, the first sequenced Frankia strains able to sporulate in-planta.</title>
        <authorList>
            <person name="Bethencourt L."/>
            <person name="Vautrin F."/>
            <person name="Taib N."/>
            <person name="Dubost A."/>
            <person name="Castro-Garcia L."/>
            <person name="Imbaud O."/>
            <person name="Abrouk D."/>
            <person name="Fournier P."/>
            <person name="Briolay J."/>
            <person name="Nguyen A."/>
            <person name="Normand P."/>
            <person name="Fernandez M.P."/>
            <person name="Brochier-Armanet C."/>
            <person name="Herrera-Belaroussi A."/>
        </authorList>
    </citation>
    <scope>NUCLEOTIDE SEQUENCE [LARGE SCALE GENOMIC DNA]</scope>
    <source>
        <strain evidence="2 3">AvVan</strain>
    </source>
</reference>
<dbReference type="Proteomes" id="UP000305282">
    <property type="component" value="Unassembled WGS sequence"/>
</dbReference>
<keyword evidence="3" id="KW-1185">Reference proteome</keyword>
<dbReference type="AlphaFoldDB" id="A0A4S5EQ40"/>
<evidence type="ECO:0000256" key="1">
    <source>
        <dbReference type="SAM" id="MobiDB-lite"/>
    </source>
</evidence>
<gene>
    <name evidence="2" type="ORF">E7Y31_11100</name>
</gene>
<name>A0A4S5EQ40_9ACTN</name>
<feature type="region of interest" description="Disordered" evidence="1">
    <location>
        <begin position="1"/>
        <end position="61"/>
    </location>
</feature>
<evidence type="ECO:0000313" key="2">
    <source>
        <dbReference type="EMBL" id="THJ74498.1"/>
    </source>
</evidence>
<organism evidence="2 3">
    <name type="scientific">Candidatus Frankia alpina</name>
    <dbReference type="NCBI Taxonomy" id="2699483"/>
    <lineage>
        <taxon>Bacteria</taxon>
        <taxon>Bacillati</taxon>
        <taxon>Actinomycetota</taxon>
        <taxon>Actinomycetes</taxon>
        <taxon>Frankiales</taxon>
        <taxon>Frankiaceae</taxon>
        <taxon>Frankia</taxon>
    </lineage>
</organism>
<evidence type="ECO:0000313" key="3">
    <source>
        <dbReference type="Proteomes" id="UP000305282"/>
    </source>
</evidence>
<accession>A0A4S5EQ40</accession>